<dbReference type="Proteomes" id="UP000813462">
    <property type="component" value="Unassembled WGS sequence"/>
</dbReference>
<dbReference type="InterPro" id="IPR036397">
    <property type="entry name" value="RNaseH_sf"/>
</dbReference>
<evidence type="ECO:0000313" key="2">
    <source>
        <dbReference type="EMBL" id="KAH7513128.1"/>
    </source>
</evidence>
<accession>A0A978UED5</accession>
<name>A0A978UED5_ZIZJJ</name>
<sequence length="366" mass="42037">MDKHHHHPFREHEHHHRDHTSSVTAVSFKSDRDDEPFTNEDLQAIDAALQSASKRPRPSSSHNHDDDDNHNYGSPDPPTGGGSRRRLPSSILASQEPNPFFFQLAEDSKFCIWHGLSCRVVGRIMRIIEDETHTYCRRFYEFQLFAHPLPIYLITNLRMRYPVMKFGGQITYSRTVAEVEAAAMELLKTVEAKNREVGEAIVGFDIEWRPTFKKVLEGSGKGIDPRFDITELPNLLHAIPCSYALELLKFREVGVEDVRKRWDMQSRAFYNLFRQADRVKKLAEIIQRLEHGDLKLRVRALESERTFQRIATIQKTIGSAVAAGNLVNLATILYTNSIRRGNYRGIIATSGLFVYVDFTTLDNKRS</sequence>
<dbReference type="Gene3D" id="3.30.420.10">
    <property type="entry name" value="Ribonuclease H-like superfamily/Ribonuclease H"/>
    <property type="match status" value="1"/>
</dbReference>
<proteinExistence type="predicted"/>
<organism evidence="2 3">
    <name type="scientific">Ziziphus jujuba var. spinosa</name>
    <dbReference type="NCBI Taxonomy" id="714518"/>
    <lineage>
        <taxon>Eukaryota</taxon>
        <taxon>Viridiplantae</taxon>
        <taxon>Streptophyta</taxon>
        <taxon>Embryophyta</taxon>
        <taxon>Tracheophyta</taxon>
        <taxon>Spermatophyta</taxon>
        <taxon>Magnoliopsida</taxon>
        <taxon>eudicotyledons</taxon>
        <taxon>Gunneridae</taxon>
        <taxon>Pentapetalae</taxon>
        <taxon>rosids</taxon>
        <taxon>fabids</taxon>
        <taxon>Rosales</taxon>
        <taxon>Rhamnaceae</taxon>
        <taxon>Paliureae</taxon>
        <taxon>Ziziphus</taxon>
    </lineage>
</organism>
<evidence type="ECO:0000313" key="3">
    <source>
        <dbReference type="Proteomes" id="UP000813462"/>
    </source>
</evidence>
<dbReference type="EMBL" id="JAEACU010000012">
    <property type="protein sequence ID" value="KAH7513128.1"/>
    <property type="molecule type" value="Genomic_DNA"/>
</dbReference>
<dbReference type="AlphaFoldDB" id="A0A978UED5"/>
<dbReference type="GO" id="GO:0003676">
    <property type="term" value="F:nucleic acid binding"/>
    <property type="evidence" value="ECO:0007669"/>
    <property type="project" value="InterPro"/>
</dbReference>
<reference evidence="2" key="1">
    <citation type="journal article" date="2021" name="Front. Plant Sci.">
        <title>Chromosome-Scale Genome Assembly for Chinese Sour Jujube and Insights Into Its Genome Evolution and Domestication Signature.</title>
        <authorList>
            <person name="Shen L.-Y."/>
            <person name="Luo H."/>
            <person name="Wang X.-L."/>
            <person name="Wang X.-M."/>
            <person name="Qiu X.-J."/>
            <person name="Liu H."/>
            <person name="Zhou S.-S."/>
            <person name="Jia K.-H."/>
            <person name="Nie S."/>
            <person name="Bao Y.-T."/>
            <person name="Zhang R.-G."/>
            <person name="Yun Q.-Z."/>
            <person name="Chai Y.-H."/>
            <person name="Lu J.-Y."/>
            <person name="Li Y."/>
            <person name="Zhao S.-W."/>
            <person name="Mao J.-F."/>
            <person name="Jia S.-G."/>
            <person name="Mao Y.-M."/>
        </authorList>
    </citation>
    <scope>NUCLEOTIDE SEQUENCE</scope>
    <source>
        <strain evidence="2">AT0</strain>
        <tissue evidence="2">Leaf</tissue>
    </source>
</reference>
<gene>
    <name evidence="2" type="ORF">FEM48_Zijuj12G0163700</name>
</gene>
<protein>
    <submittedName>
        <fullName evidence="2">Uncharacterized protein</fullName>
    </submittedName>
</protein>
<feature type="compositionally biased region" description="Basic residues" evidence="1">
    <location>
        <begin position="1"/>
        <end position="18"/>
    </location>
</feature>
<comment type="caution">
    <text evidence="2">The sequence shown here is derived from an EMBL/GenBank/DDBJ whole genome shotgun (WGS) entry which is preliminary data.</text>
</comment>
<feature type="region of interest" description="Disordered" evidence="1">
    <location>
        <begin position="1"/>
        <end position="87"/>
    </location>
</feature>
<evidence type="ECO:0000256" key="1">
    <source>
        <dbReference type="SAM" id="MobiDB-lite"/>
    </source>
</evidence>